<dbReference type="Proteomes" id="UP001055039">
    <property type="component" value="Unassembled WGS sequence"/>
</dbReference>
<dbReference type="InterPro" id="IPR028956">
    <property type="entry name" value="Imm51"/>
</dbReference>
<evidence type="ECO:0000313" key="2">
    <source>
        <dbReference type="Proteomes" id="UP001055039"/>
    </source>
</evidence>
<organism evidence="1 2">
    <name type="scientific">Methylorubrum aminovorans</name>
    <dbReference type="NCBI Taxonomy" id="269069"/>
    <lineage>
        <taxon>Bacteria</taxon>
        <taxon>Pseudomonadati</taxon>
        <taxon>Pseudomonadota</taxon>
        <taxon>Alphaproteobacteria</taxon>
        <taxon>Hyphomicrobiales</taxon>
        <taxon>Methylobacteriaceae</taxon>
        <taxon>Methylorubrum</taxon>
    </lineage>
</organism>
<dbReference type="RefSeq" id="WP_238227230.1">
    <property type="nucleotide sequence ID" value="NZ_BAAADH010000012.1"/>
</dbReference>
<evidence type="ECO:0000313" key="1">
    <source>
        <dbReference type="EMBL" id="GJE67018.1"/>
    </source>
</evidence>
<dbReference type="Pfam" id="PF15595">
    <property type="entry name" value="Imm51"/>
    <property type="match status" value="1"/>
</dbReference>
<name>A0ABQ4UIF7_9HYPH</name>
<sequence>MTARQPADRTTYAPFILGQSLLLVDPGLTAKAAIFQRKAGWIGNGHDWQSIAKTLLKEQHPALSERIEFDSEAEMFVARGEHADLITLAEAMCRVYHGDGRLTDLQSRAELD</sequence>
<reference evidence="1" key="1">
    <citation type="journal article" date="2021" name="Front. Microbiol.">
        <title>Comprehensive Comparative Genomics and Phenotyping of Methylobacterium Species.</title>
        <authorList>
            <person name="Alessa O."/>
            <person name="Ogura Y."/>
            <person name="Fujitani Y."/>
            <person name="Takami H."/>
            <person name="Hayashi T."/>
            <person name="Sahin N."/>
            <person name="Tani A."/>
        </authorList>
    </citation>
    <scope>NUCLEOTIDE SEQUENCE</scope>
    <source>
        <strain evidence="1">NBRC 15686</strain>
    </source>
</reference>
<keyword evidence="2" id="KW-1185">Reference proteome</keyword>
<reference evidence="1" key="2">
    <citation type="submission" date="2021-08" db="EMBL/GenBank/DDBJ databases">
        <authorList>
            <person name="Tani A."/>
            <person name="Ola A."/>
            <person name="Ogura Y."/>
            <person name="Katsura K."/>
            <person name="Hayashi T."/>
        </authorList>
    </citation>
    <scope>NUCLEOTIDE SEQUENCE</scope>
    <source>
        <strain evidence="1">NBRC 15686</strain>
    </source>
</reference>
<proteinExistence type="predicted"/>
<protein>
    <submittedName>
        <fullName evidence="1">Uncharacterized protein</fullName>
    </submittedName>
</protein>
<gene>
    <name evidence="1" type="ORF">LNAOJCKE_4242</name>
</gene>
<dbReference type="EMBL" id="BPRC01000020">
    <property type="protein sequence ID" value="GJE67018.1"/>
    <property type="molecule type" value="Genomic_DNA"/>
</dbReference>
<comment type="caution">
    <text evidence="1">The sequence shown here is derived from an EMBL/GenBank/DDBJ whole genome shotgun (WGS) entry which is preliminary data.</text>
</comment>
<accession>A0ABQ4UIF7</accession>